<reference evidence="1" key="1">
    <citation type="journal article" date="2014" name="Int. J. Syst. Evol. Microbiol.">
        <title>Complete genome of a new Firmicutes species belonging to the dominant human colonic microbiota ('Ruminococcus bicirculans') reveals two chromosomes and a selective capacity to utilize plant glucans.</title>
        <authorList>
            <consortium name="NISC Comparative Sequencing Program"/>
            <person name="Wegmann U."/>
            <person name="Louis P."/>
            <person name="Goesmann A."/>
            <person name="Henrissat B."/>
            <person name="Duncan S.H."/>
            <person name="Flint H.J."/>
        </authorList>
    </citation>
    <scope>NUCLEOTIDE SEQUENCE</scope>
    <source>
        <strain evidence="1">VKM B-1499</strain>
    </source>
</reference>
<keyword evidence="2" id="KW-1185">Reference proteome</keyword>
<comment type="caution">
    <text evidence="1">The sequence shown here is derived from an EMBL/GenBank/DDBJ whole genome shotgun (WGS) entry which is preliminary data.</text>
</comment>
<proteinExistence type="predicted"/>
<accession>A0ABQ5T6A6</accession>
<organism evidence="1 2">
    <name type="scientific">Brevundimonas intermedia</name>
    <dbReference type="NCBI Taxonomy" id="74315"/>
    <lineage>
        <taxon>Bacteria</taxon>
        <taxon>Pseudomonadati</taxon>
        <taxon>Pseudomonadota</taxon>
        <taxon>Alphaproteobacteria</taxon>
        <taxon>Caulobacterales</taxon>
        <taxon>Caulobacteraceae</taxon>
        <taxon>Brevundimonas</taxon>
    </lineage>
</organism>
<dbReference type="Proteomes" id="UP001143509">
    <property type="component" value="Unassembled WGS sequence"/>
</dbReference>
<reference evidence="1" key="2">
    <citation type="submission" date="2023-01" db="EMBL/GenBank/DDBJ databases">
        <authorList>
            <person name="Sun Q."/>
            <person name="Evtushenko L."/>
        </authorList>
    </citation>
    <scope>NUCLEOTIDE SEQUENCE</scope>
    <source>
        <strain evidence="1">VKM B-1499</strain>
    </source>
</reference>
<name>A0ABQ5T6A6_9CAUL</name>
<sequence>MSGRKTDSRVPYDGGIALGIIHSGGASTTGLTGALYGAIIYDQTWLKVTVSRDFLDITSSERCLSLLPV</sequence>
<dbReference type="EMBL" id="BSFD01000002">
    <property type="protein sequence ID" value="GLK48310.1"/>
    <property type="molecule type" value="Genomic_DNA"/>
</dbReference>
<evidence type="ECO:0000313" key="2">
    <source>
        <dbReference type="Proteomes" id="UP001143509"/>
    </source>
</evidence>
<evidence type="ECO:0000313" key="1">
    <source>
        <dbReference type="EMBL" id="GLK48310.1"/>
    </source>
</evidence>
<protein>
    <submittedName>
        <fullName evidence="1">Uncharacterized protein</fullName>
    </submittedName>
</protein>
<gene>
    <name evidence="1" type="ORF">GCM10017620_12830</name>
</gene>